<dbReference type="OrthoDB" id="2751409at2759"/>
<dbReference type="InterPro" id="IPR001810">
    <property type="entry name" value="F-box_dom"/>
</dbReference>
<reference evidence="2 3" key="1">
    <citation type="journal article" date="2016" name="Mol. Biol. Evol.">
        <title>Comparative Genomics of Early-Diverging Mushroom-Forming Fungi Provides Insights into the Origins of Lignocellulose Decay Capabilities.</title>
        <authorList>
            <person name="Nagy L.G."/>
            <person name="Riley R."/>
            <person name="Tritt A."/>
            <person name="Adam C."/>
            <person name="Daum C."/>
            <person name="Floudas D."/>
            <person name="Sun H."/>
            <person name="Yadav J.S."/>
            <person name="Pangilinan J."/>
            <person name="Larsson K.H."/>
            <person name="Matsuura K."/>
            <person name="Barry K."/>
            <person name="Labutti K."/>
            <person name="Kuo R."/>
            <person name="Ohm R.A."/>
            <person name="Bhattacharya S.S."/>
            <person name="Shirouzu T."/>
            <person name="Yoshinaga Y."/>
            <person name="Martin F.M."/>
            <person name="Grigoriev I.V."/>
            <person name="Hibbett D.S."/>
        </authorList>
    </citation>
    <scope>NUCLEOTIDE SEQUENCE [LARGE SCALE GENOMIC DNA]</scope>
    <source>
        <strain evidence="2 3">HHB9708</strain>
    </source>
</reference>
<name>A0A164Z0Y9_9AGAM</name>
<gene>
    <name evidence="2" type="ORF">SISNIDRAFT_450230</name>
</gene>
<evidence type="ECO:0000313" key="2">
    <source>
        <dbReference type="EMBL" id="KZS97429.1"/>
    </source>
</evidence>
<organism evidence="2 3">
    <name type="scientific">Sistotremastrum niveocremeum HHB9708</name>
    <dbReference type="NCBI Taxonomy" id="1314777"/>
    <lineage>
        <taxon>Eukaryota</taxon>
        <taxon>Fungi</taxon>
        <taxon>Dikarya</taxon>
        <taxon>Basidiomycota</taxon>
        <taxon>Agaricomycotina</taxon>
        <taxon>Agaricomycetes</taxon>
        <taxon>Sistotremastrales</taxon>
        <taxon>Sistotremastraceae</taxon>
        <taxon>Sertulicium</taxon>
        <taxon>Sertulicium niveocremeum</taxon>
    </lineage>
</organism>
<feature type="non-terminal residue" evidence="2">
    <location>
        <position position="538"/>
    </location>
</feature>
<evidence type="ECO:0000313" key="3">
    <source>
        <dbReference type="Proteomes" id="UP000076722"/>
    </source>
</evidence>
<dbReference type="EMBL" id="KV419397">
    <property type="protein sequence ID" value="KZS97429.1"/>
    <property type="molecule type" value="Genomic_DNA"/>
</dbReference>
<proteinExistence type="predicted"/>
<dbReference type="AlphaFoldDB" id="A0A164Z0Y9"/>
<accession>A0A164Z0Y9</accession>
<keyword evidence="3" id="KW-1185">Reference proteome</keyword>
<evidence type="ECO:0000259" key="1">
    <source>
        <dbReference type="PROSITE" id="PS50181"/>
    </source>
</evidence>
<dbReference type="InterPro" id="IPR036047">
    <property type="entry name" value="F-box-like_dom_sf"/>
</dbReference>
<sequence length="538" mass="59966">MSTASLTALPTEILLEIFSLPSFQDVIVISHTCSRFRSIILAFAGQLFLHTANSHLLPIPIGHTITSLAKSSPLKILESACRATRLRSKLSAKTYAMTWKPVSPKQGEPSDWHLVPYASPQTLQVLPDLVWIYLTQDKLLAAYIPSVNVFCEFSWFEPSMFHLRPTVNGLDCNILGYGDGEEAEIYVASATSTCRTGGNMDERSHIYVDTFYFNRTTSMLRRGETVCSLTLPPMAFPRGVELRGSLIVLFSFGSPIIRVFNWRSKAKALFKASGVILTDVKLNPVREDSLLLNWMTLSDDGEKETVLRDIQLPSYLINDDAPNPTASQPQLWPVLQMEMVAGHISFKSPGMNRYVNYRPAFYGSMDLVFDVQAKGQAPPLPLDGDDDEAEAADEDEIINLEDVEDDDEWVDEDDYDAEAIARASRITYTAIARTVMQTTSSGEKMRFARVEPLIPHPDTPGMPINIPVTLPSSAPMLPAIQFSCRGIESSVIGSNNHPFLYLLQVPDMTLTDPRQVMRYGNGSGWIRLDPPKVFKKAY</sequence>
<dbReference type="SUPFAM" id="SSF81383">
    <property type="entry name" value="F-box domain"/>
    <property type="match status" value="1"/>
</dbReference>
<dbReference type="PROSITE" id="PS50181">
    <property type="entry name" value="FBOX"/>
    <property type="match status" value="1"/>
</dbReference>
<dbReference type="Proteomes" id="UP000076722">
    <property type="component" value="Unassembled WGS sequence"/>
</dbReference>
<dbReference type="Pfam" id="PF12937">
    <property type="entry name" value="F-box-like"/>
    <property type="match status" value="1"/>
</dbReference>
<protein>
    <recommendedName>
        <fullName evidence="1">F-box domain-containing protein</fullName>
    </recommendedName>
</protein>
<dbReference type="Gene3D" id="1.20.1280.50">
    <property type="match status" value="1"/>
</dbReference>
<feature type="domain" description="F-box" evidence="1">
    <location>
        <begin position="3"/>
        <end position="51"/>
    </location>
</feature>